<dbReference type="GO" id="GO:0006355">
    <property type="term" value="P:regulation of DNA-templated transcription"/>
    <property type="evidence" value="ECO:0007669"/>
    <property type="project" value="InterPro"/>
</dbReference>
<dbReference type="RefSeq" id="YP_009044335.1">
    <property type="nucleotide sequence ID" value="NC_024380.1"/>
</dbReference>
<sequence>MNKQVYISVRVDRATKDRLETISEVLGVTKSEAVRKAILYYFENAEED</sequence>
<organism evidence="2 3">
    <name type="scientific">Leuconostoc phage phiLN6B</name>
    <dbReference type="NCBI Taxonomy" id="1262520"/>
    <lineage>
        <taxon>Viruses</taxon>
        <taxon>Duplodnaviria</taxon>
        <taxon>Heunggongvirae</taxon>
        <taxon>Uroviricota</taxon>
        <taxon>Caudoviricetes</taxon>
        <taxon>Mccleskeyvirinae</taxon>
        <taxon>Limdunavirus</taxon>
        <taxon>Limdunavirus Lmd1</taxon>
    </lineage>
</organism>
<dbReference type="EMBL" id="KC013024">
    <property type="protein sequence ID" value="AFY98328.1"/>
    <property type="molecule type" value="Genomic_DNA"/>
</dbReference>
<name>A0A059PAU6_9CAUD</name>
<evidence type="ECO:0000259" key="1">
    <source>
        <dbReference type="Pfam" id="PF01402"/>
    </source>
</evidence>
<dbReference type="InterPro" id="IPR010985">
    <property type="entry name" value="Ribbon_hlx_hlx"/>
</dbReference>
<dbReference type="InterPro" id="IPR002145">
    <property type="entry name" value="CopG"/>
</dbReference>
<proteinExistence type="predicted"/>
<dbReference type="Proteomes" id="UP000207661">
    <property type="component" value="Segment"/>
</dbReference>
<reference evidence="2 3" key="1">
    <citation type="journal article" date="2014" name="Int. J. Food Microbiol.">
        <title>Sequence and comparative analysis of Leuconostoc dairy bacteriophages.</title>
        <authorList>
            <person name="Kot W."/>
            <person name="Hansen L.H."/>
            <person name="Neve H."/>
            <person name="Hammer K."/>
            <person name="Jacobsen S."/>
            <person name="Pedersen P.D."/>
            <person name="Sorensen S.J."/>
            <person name="Heller K.J."/>
            <person name="Vogensen F.K."/>
        </authorList>
    </citation>
    <scope>NUCLEOTIDE SEQUENCE [LARGE SCALE GENOMIC DNA]</scope>
</reference>
<dbReference type="GeneID" id="19735478"/>
<dbReference type="SUPFAM" id="SSF47598">
    <property type="entry name" value="Ribbon-helix-helix"/>
    <property type="match status" value="1"/>
</dbReference>
<evidence type="ECO:0000313" key="2">
    <source>
        <dbReference type="EMBL" id="AFY98328.1"/>
    </source>
</evidence>
<evidence type="ECO:0000313" key="3">
    <source>
        <dbReference type="Proteomes" id="UP000207661"/>
    </source>
</evidence>
<protein>
    <submittedName>
        <fullName evidence="2">Putative repressor</fullName>
    </submittedName>
</protein>
<gene>
    <name evidence="2" type="ORF">phiLN6B_039</name>
</gene>
<dbReference type="Pfam" id="PF01402">
    <property type="entry name" value="RHH_1"/>
    <property type="match status" value="1"/>
</dbReference>
<dbReference type="KEGG" id="vg:19735478"/>
<accession>A0A059PAU6</accession>
<feature type="domain" description="Ribbon-helix-helix protein CopG" evidence="1">
    <location>
        <begin position="7"/>
        <end position="43"/>
    </location>
</feature>